<dbReference type="InterPro" id="IPR002553">
    <property type="entry name" value="Clathrin/coatomer_adapt-like_N"/>
</dbReference>
<evidence type="ECO:0000256" key="8">
    <source>
        <dbReference type="ARBA" id="ARBA00023329"/>
    </source>
</evidence>
<organism evidence="11 12">
    <name type="scientific">Urochloa decumbens</name>
    <dbReference type="NCBI Taxonomy" id="240449"/>
    <lineage>
        <taxon>Eukaryota</taxon>
        <taxon>Viridiplantae</taxon>
        <taxon>Streptophyta</taxon>
        <taxon>Embryophyta</taxon>
        <taxon>Tracheophyta</taxon>
        <taxon>Spermatophyta</taxon>
        <taxon>Magnoliopsida</taxon>
        <taxon>Liliopsida</taxon>
        <taxon>Poales</taxon>
        <taxon>Poaceae</taxon>
        <taxon>PACMAD clade</taxon>
        <taxon>Panicoideae</taxon>
        <taxon>Panicodae</taxon>
        <taxon>Paniceae</taxon>
        <taxon>Melinidinae</taxon>
        <taxon>Urochloa</taxon>
    </lineage>
</organism>
<dbReference type="PIRSF" id="PIRSF037094">
    <property type="entry name" value="AP1_complex_gamma"/>
    <property type="match status" value="1"/>
</dbReference>
<dbReference type="FunFam" id="2.60.40.1230:FF:000008">
    <property type="entry name" value="AP-1 complex subunit gamma"/>
    <property type="match status" value="1"/>
</dbReference>
<dbReference type="Pfam" id="PF01602">
    <property type="entry name" value="Adaptin_N"/>
    <property type="match status" value="2"/>
</dbReference>
<dbReference type="AlphaFoldDB" id="A0ABC9EFE1"/>
<dbReference type="GO" id="GO:0006886">
    <property type="term" value="P:intracellular protein transport"/>
    <property type="evidence" value="ECO:0007669"/>
    <property type="project" value="UniProtKB-UniRule"/>
</dbReference>
<evidence type="ECO:0000259" key="10">
    <source>
        <dbReference type="PROSITE" id="PS50180"/>
    </source>
</evidence>
<keyword evidence="5 9" id="KW-0653">Protein transport</keyword>
<dbReference type="EMBL" id="OZ075114">
    <property type="protein sequence ID" value="CAL5056340.1"/>
    <property type="molecule type" value="Genomic_DNA"/>
</dbReference>
<dbReference type="InterPro" id="IPR017107">
    <property type="entry name" value="AP1_complex_gsu"/>
</dbReference>
<keyword evidence="8 9" id="KW-0968">Cytoplasmic vesicle</keyword>
<evidence type="ECO:0000256" key="9">
    <source>
        <dbReference type="PIRNR" id="PIRNR037094"/>
    </source>
</evidence>
<proteinExistence type="inferred from homology"/>
<dbReference type="Proteomes" id="UP001497457">
    <property type="component" value="Chromosome 4rd"/>
</dbReference>
<keyword evidence="12" id="KW-1185">Reference proteome</keyword>
<name>A0ABC9EFE1_9POAL</name>
<evidence type="ECO:0000313" key="11">
    <source>
        <dbReference type="EMBL" id="CAL5056340.1"/>
    </source>
</evidence>
<keyword evidence="7 9" id="KW-0472">Membrane</keyword>
<evidence type="ECO:0000256" key="5">
    <source>
        <dbReference type="ARBA" id="ARBA00022927"/>
    </source>
</evidence>
<dbReference type="SMART" id="SM00809">
    <property type="entry name" value="Alpha_adaptinC2"/>
    <property type="match status" value="1"/>
</dbReference>
<sequence length="829" mass="89679">MDTVEKIVEDFASDIAMSSFSGTRLRDMIRAIRACKTAAEERAVVRRECAAIRTSISENEPHLRHRNMAKLMFIHMLGYPTHFAQMECLKLIAAAGFPEKRVGYLGLMLLLDERQEVLMLVTNSLKQDLNHPNQFIVGLALCALGNICSAEMARDLSPEVERLMRSREVNTKKKTALCSIRIVRKVPDLAENFMALAASLLKEKHHGVLISAIQLCTELCKASKDALEYLRKNCIEGLVRILRDVSNSSYAPEYDVSGIADPFLHIRALKLMRILGQGDADCSEYMNDILAQVATKTESNKNAGNAILYECVQTIMGIEATSGLRVLAINILGRFLSNRDNNIRYVALNMLMRAITVDALAVQRHRTTILECVKAGSHVKDDVCHALIVVLSNASELQGYSVRSLYKALQAYGKQGSLVRVAVWCIGEYGEMLVNNVGMLDGEEPVTATESDAVDAVEVALNRHSADVTTGAMCLVALLKLSSRFPSASERVRQIVGRNKENVVLELQQRSIEFSSIMQKHQSIRSSLLERMPVLDEASYLVKRATATQATISADKLALAVTPGGLKLSNGVAKPPSAPLVDLLDLSSDDAPASTIASTTTPNDFLQDLLGIGGVSSSTAGVPSTASTDILMDLLSIGSSPSQNGTPVVGHPGQESKPIPAAPEAIDLLGSLSSSTPVSEIKATSALPQAMDLLDGLSSSTSVSGLEKTAHPSITAFQSPTLKITFDFKRQPGNPRETTIHATFTNLTSSTFTDFIFQAAVPKFIQLRLDPASGNTVPANGNGSVTQGLNVTNNQQGQKPLAMRIRMSYKANGEERLEQGQVSNFPSGL</sequence>
<evidence type="ECO:0000256" key="6">
    <source>
        <dbReference type="ARBA" id="ARBA00023034"/>
    </source>
</evidence>
<evidence type="ECO:0000256" key="7">
    <source>
        <dbReference type="ARBA" id="ARBA00023136"/>
    </source>
</evidence>
<dbReference type="GO" id="GO:0005794">
    <property type="term" value="C:Golgi apparatus"/>
    <property type="evidence" value="ECO:0007669"/>
    <property type="project" value="UniProtKB-SubCell"/>
</dbReference>
<keyword evidence="6 9" id="KW-0333">Golgi apparatus</keyword>
<evidence type="ECO:0000256" key="2">
    <source>
        <dbReference type="ARBA" id="ARBA00004555"/>
    </source>
</evidence>
<protein>
    <recommendedName>
        <fullName evidence="9">AP-1 complex subunit gamma</fullName>
    </recommendedName>
</protein>
<dbReference type="PANTHER" id="PTHR22780">
    <property type="entry name" value="ADAPTIN, ALPHA/GAMMA/EPSILON"/>
    <property type="match status" value="1"/>
</dbReference>
<gene>
    <name evidence="11" type="ORF">URODEC1_LOCUS94972</name>
</gene>
<reference evidence="11" key="1">
    <citation type="submission" date="2024-10" db="EMBL/GenBank/DDBJ databases">
        <authorList>
            <person name="Ryan C."/>
        </authorList>
    </citation>
    <scope>NUCLEOTIDE SEQUENCE [LARGE SCALE GENOMIC DNA]</scope>
</reference>
<dbReference type="GO" id="GO:0030665">
    <property type="term" value="C:clathrin-coated vesicle membrane"/>
    <property type="evidence" value="ECO:0007669"/>
    <property type="project" value="UniProtKB-SubCell"/>
</dbReference>
<dbReference type="InterPro" id="IPR008152">
    <property type="entry name" value="Clathrin_a/b/g-adaptin_app_Ig"/>
</dbReference>
<dbReference type="PROSITE" id="PS50180">
    <property type="entry name" value="GAE"/>
    <property type="match status" value="1"/>
</dbReference>
<keyword evidence="4 9" id="KW-0813">Transport</keyword>
<comment type="subcellular location">
    <subcellularLocation>
        <location evidence="1">Cytoplasmic vesicle</location>
        <location evidence="1">Clathrin-coated vesicle membrane</location>
        <topology evidence="1">Peripheral membrane protein</topology>
        <orientation evidence="1">Cytoplasmic side</orientation>
    </subcellularLocation>
    <subcellularLocation>
        <location evidence="2">Golgi apparatus</location>
    </subcellularLocation>
</comment>
<dbReference type="InterPro" id="IPR016024">
    <property type="entry name" value="ARM-type_fold"/>
</dbReference>
<accession>A0ABC9EFE1</accession>
<feature type="domain" description="GAE" evidence="10">
    <location>
        <begin position="709"/>
        <end position="826"/>
    </location>
</feature>
<comment type="similarity">
    <text evidence="3 9">Belongs to the adaptor complexes large subunit family.</text>
</comment>
<dbReference type="Gene3D" id="1.25.10.10">
    <property type="entry name" value="Leucine-rich Repeat Variant"/>
    <property type="match status" value="2"/>
</dbReference>
<dbReference type="InterPro" id="IPR050840">
    <property type="entry name" value="Adaptor_Complx_Large_Subunit"/>
</dbReference>
<dbReference type="Gene3D" id="2.60.40.1230">
    <property type="match status" value="1"/>
</dbReference>
<evidence type="ECO:0000313" key="12">
    <source>
        <dbReference type="Proteomes" id="UP001497457"/>
    </source>
</evidence>
<dbReference type="InterPro" id="IPR011989">
    <property type="entry name" value="ARM-like"/>
</dbReference>
<dbReference type="SUPFAM" id="SSF48371">
    <property type="entry name" value="ARM repeat"/>
    <property type="match status" value="1"/>
</dbReference>
<evidence type="ECO:0000256" key="3">
    <source>
        <dbReference type="ARBA" id="ARBA00006613"/>
    </source>
</evidence>
<dbReference type="InterPro" id="IPR008153">
    <property type="entry name" value="GAE_dom"/>
</dbReference>
<dbReference type="SUPFAM" id="SSF49348">
    <property type="entry name" value="Clathrin adaptor appendage domain"/>
    <property type="match status" value="1"/>
</dbReference>
<evidence type="ECO:0000256" key="1">
    <source>
        <dbReference type="ARBA" id="ARBA00004145"/>
    </source>
</evidence>
<dbReference type="InterPro" id="IPR013041">
    <property type="entry name" value="Clathrin_app_Ig-like_sf"/>
</dbReference>
<dbReference type="Pfam" id="PF02883">
    <property type="entry name" value="Alpha_adaptinC2"/>
    <property type="match status" value="1"/>
</dbReference>
<evidence type="ECO:0000256" key="4">
    <source>
        <dbReference type="ARBA" id="ARBA00022448"/>
    </source>
</evidence>